<dbReference type="PANTHER" id="PTHR19918:SF5">
    <property type="entry name" value="MEIOSIS-SPECIFIC APC_C ACTIVATOR PROTEIN AMA1"/>
    <property type="match status" value="1"/>
</dbReference>
<dbReference type="EMBL" id="LJBN01000215">
    <property type="protein sequence ID" value="OOQ82646.1"/>
    <property type="molecule type" value="Genomic_DNA"/>
</dbReference>
<dbReference type="GO" id="GO:1990757">
    <property type="term" value="F:ubiquitin ligase activator activity"/>
    <property type="evidence" value="ECO:0007669"/>
    <property type="project" value="TreeGrafter"/>
</dbReference>
<feature type="region of interest" description="Disordered" evidence="4">
    <location>
        <begin position="73"/>
        <end position="112"/>
    </location>
</feature>
<dbReference type="Pfam" id="PF00400">
    <property type="entry name" value="WD40"/>
    <property type="match status" value="1"/>
</dbReference>
<feature type="compositionally biased region" description="Low complexity" evidence="4">
    <location>
        <begin position="20"/>
        <end position="36"/>
    </location>
</feature>
<evidence type="ECO:0000256" key="3">
    <source>
        <dbReference type="PROSITE-ProRule" id="PRU00221"/>
    </source>
</evidence>
<accession>A0A1S9RB64</accession>
<feature type="region of interest" description="Disordered" evidence="4">
    <location>
        <begin position="152"/>
        <end position="184"/>
    </location>
</feature>
<name>A0A1S9RB64_PENBI</name>
<feature type="compositionally biased region" description="Low complexity" evidence="4">
    <location>
        <begin position="767"/>
        <end position="785"/>
    </location>
</feature>
<dbReference type="InterPro" id="IPR015943">
    <property type="entry name" value="WD40/YVTN_repeat-like_dom_sf"/>
</dbReference>
<dbReference type="Proteomes" id="UP000190744">
    <property type="component" value="Unassembled WGS sequence"/>
</dbReference>
<sequence length="872" mass="95126">MVDSRCHSLKNTSSTSNPNQSLTSLSQSESSQGSGSLRITDFATIKLRLTDSPASSQDSVLFRPTSNAVNIITHSQENGEETSSAPGSPERGRRLSRGPPNGNSSRAAYLSPISPDRFIPKREFGHHSITSYRVNKHPFQLSPRERIFRRRSLGEDPFLPTPRLSPISPGRRATPSRPPQGPHHRPHLVADFIALGRSTPNEFLRRVSAGAVWGVGGASAVLGQPPAAISNGTRSISGQGGASPAFVARFLPRITHYDDLNKHESRIALALDIDPTTRLIGTCTAREEKSPSPASRDFERYSPFVWKDSAWKKGEMGHCSSGPRKHARGEVVPSKPFRILDAPLLRDDFYCSTLAYSYTVGVLAVGLGQYVYLWSEGSALDHPPFGDVHPSNYVTSLSFSSEDGGRSILAVGRQSGQLSLWGAFEPKFRFEISHPHSVTCVSFKPKTTRRASERYTNLVVNTEDLAVGDELGSIWYYSVEWPEINSKWSWAGSLTLLAKISAHSQQICGMAWSPDERILATGGNDNVCILFELRAIFPPSFSDAVASPVSTDWSGGASVQTPSGLNMGTMPRRSLSRQRIVSNLLPSWFQPPPVRPSMAAPLLSHTGTLISGRGRTVSIPSNRQKHRLLHSAAVKALAFAPWQPSLLATGGGSNDRAIRFWHTRTGVCLATINCFAQVTSLIWSQTRREIVATFGYAQPDHPIRIAVFAWPSCAQVSVIPWGPYGTSWDGPGPEPRYDCGRALWAVSYPGRAPRPPSITPEHSDILTPPVSRSPTPSPTRSQPPERGSESPTRRERDSCAVRPKEKEGGMWCSRTVEEGCIIVASSDQTVKFHEVWTGRRTSTGSAACGLFGGSDILEGMEGVEKMGNEVIR</sequence>
<gene>
    <name evidence="5" type="ORF">PEBR_38022</name>
</gene>
<evidence type="ECO:0000313" key="5">
    <source>
        <dbReference type="EMBL" id="OOQ82646.1"/>
    </source>
</evidence>
<dbReference type="GO" id="GO:1905786">
    <property type="term" value="P:positive regulation of anaphase-promoting complex-dependent catabolic process"/>
    <property type="evidence" value="ECO:0007669"/>
    <property type="project" value="TreeGrafter"/>
</dbReference>
<dbReference type="GO" id="GO:0010997">
    <property type="term" value="F:anaphase-promoting complex binding"/>
    <property type="evidence" value="ECO:0007669"/>
    <property type="project" value="InterPro"/>
</dbReference>
<dbReference type="AlphaFoldDB" id="A0A1S9RB64"/>
<dbReference type="GO" id="GO:0005680">
    <property type="term" value="C:anaphase-promoting complex"/>
    <property type="evidence" value="ECO:0007669"/>
    <property type="project" value="TreeGrafter"/>
</dbReference>
<evidence type="ECO:0000256" key="2">
    <source>
        <dbReference type="ARBA" id="ARBA00022737"/>
    </source>
</evidence>
<organism evidence="5 6">
    <name type="scientific">Penicillium brasilianum</name>
    <dbReference type="NCBI Taxonomy" id="104259"/>
    <lineage>
        <taxon>Eukaryota</taxon>
        <taxon>Fungi</taxon>
        <taxon>Dikarya</taxon>
        <taxon>Ascomycota</taxon>
        <taxon>Pezizomycotina</taxon>
        <taxon>Eurotiomycetes</taxon>
        <taxon>Eurotiomycetidae</taxon>
        <taxon>Eurotiales</taxon>
        <taxon>Aspergillaceae</taxon>
        <taxon>Penicillium</taxon>
    </lineage>
</organism>
<feature type="compositionally biased region" description="Basic and acidic residues" evidence="4">
    <location>
        <begin position="786"/>
        <end position="808"/>
    </location>
</feature>
<dbReference type="InterPro" id="IPR036322">
    <property type="entry name" value="WD40_repeat_dom_sf"/>
</dbReference>
<feature type="compositionally biased region" description="Polar residues" evidence="4">
    <location>
        <begin position="73"/>
        <end position="86"/>
    </location>
</feature>
<feature type="compositionally biased region" description="Polar residues" evidence="4">
    <location>
        <begin position="9"/>
        <end position="19"/>
    </location>
</feature>
<dbReference type="PANTHER" id="PTHR19918">
    <property type="entry name" value="CELL DIVISION CYCLE 20 CDC20 FIZZY -RELATED"/>
    <property type="match status" value="1"/>
</dbReference>
<comment type="caution">
    <text evidence="5">The sequence shown here is derived from an EMBL/GenBank/DDBJ whole genome shotgun (WGS) entry which is preliminary data.</text>
</comment>
<feature type="region of interest" description="Disordered" evidence="4">
    <location>
        <begin position="1"/>
        <end position="36"/>
    </location>
</feature>
<dbReference type="SUPFAM" id="SSF50978">
    <property type="entry name" value="WD40 repeat-like"/>
    <property type="match status" value="1"/>
</dbReference>
<keyword evidence="1 3" id="KW-0853">WD repeat</keyword>
<dbReference type="PROSITE" id="PS50082">
    <property type="entry name" value="WD_REPEATS_2"/>
    <property type="match status" value="1"/>
</dbReference>
<protein>
    <submittedName>
        <fullName evidence="5">Cell cycle regulatory protein</fullName>
    </submittedName>
</protein>
<dbReference type="InterPro" id="IPR001680">
    <property type="entry name" value="WD40_rpt"/>
</dbReference>
<reference evidence="6" key="1">
    <citation type="submission" date="2015-09" db="EMBL/GenBank/DDBJ databases">
        <authorList>
            <person name="Fill T.P."/>
            <person name="Baretta J.F."/>
            <person name="de Almeida L.G."/>
            <person name="Rocha M."/>
            <person name="de Souza D.H."/>
            <person name="Malavazi I."/>
            <person name="Cerdeira L.T."/>
            <person name="Hong H."/>
            <person name="Samborskyy M."/>
            <person name="de Vasconcelos A.T."/>
            <person name="Leadlay P."/>
            <person name="Rodrigues-Filho E."/>
        </authorList>
    </citation>
    <scope>NUCLEOTIDE SEQUENCE [LARGE SCALE GENOMIC DNA]</scope>
    <source>
        <strain evidence="6">LaBioMMi 136</strain>
    </source>
</reference>
<proteinExistence type="predicted"/>
<feature type="region of interest" description="Disordered" evidence="4">
    <location>
        <begin position="754"/>
        <end position="808"/>
    </location>
</feature>
<feature type="repeat" description="WD" evidence="3">
    <location>
        <begin position="500"/>
        <end position="534"/>
    </location>
</feature>
<keyword evidence="2" id="KW-0677">Repeat</keyword>
<dbReference type="GO" id="GO:0031145">
    <property type="term" value="P:anaphase-promoting complex-dependent catabolic process"/>
    <property type="evidence" value="ECO:0007669"/>
    <property type="project" value="TreeGrafter"/>
</dbReference>
<dbReference type="Gene3D" id="2.130.10.10">
    <property type="entry name" value="YVTN repeat-like/Quinoprotein amine dehydrogenase"/>
    <property type="match status" value="2"/>
</dbReference>
<evidence type="ECO:0000256" key="1">
    <source>
        <dbReference type="ARBA" id="ARBA00022574"/>
    </source>
</evidence>
<dbReference type="SMART" id="SM00320">
    <property type="entry name" value="WD40"/>
    <property type="match status" value="5"/>
</dbReference>
<evidence type="ECO:0000313" key="6">
    <source>
        <dbReference type="Proteomes" id="UP000190744"/>
    </source>
</evidence>
<dbReference type="InterPro" id="IPR033010">
    <property type="entry name" value="Cdc20/Fizzy"/>
</dbReference>
<evidence type="ECO:0000256" key="4">
    <source>
        <dbReference type="SAM" id="MobiDB-lite"/>
    </source>
</evidence>